<dbReference type="RefSeq" id="WP_111477880.1">
    <property type="nucleotide sequence ID" value="NZ_QHKM01000002.1"/>
</dbReference>
<evidence type="ECO:0000313" key="1">
    <source>
        <dbReference type="EMBL" id="RAK68267.1"/>
    </source>
</evidence>
<sequence>MPDVTKLEARMWLYYRACSYLASDIEALHMGQWNLVASRDAAGLDGAAPYAHTKELFDKIRAFAANGAPGFAQPNQRRGARRGFVVLDFHSRTPLLYGAGTPAEQDLFDFYSYPIGASEIVTGGPTAVNSGNSFYAFPVWGITMVNNSCAAKYNGGGALGSPRNPRLFLIELDNSESEAGAPRLPQPGENPQMWGWDQITWFAKQPCAYRSDWLRYAYLWLKRNTPGTYLEMPGRRGLSADWLHRQYQFNDTRRAAPYSVCLAAPNVTLEQQRIKELWRGEHDTYFPLAPVADRSTPGALPAHRSLSNVAVEADGSVYWVDAVSGGLRHATWETDAAVPYWHISDIPAIQDAAGDLLFQAPGRLFYRSKDHRIKYGEWSAEAGWTSYSTGSAANDVPANVAGSLTFEANGLLHRRTNGATLYYRSLRNTLDYVEQAPDGTWRHGSVAVGGTPEHVDAVDGAIACPASGSLIIVANRQLRALNRTPAGWEAVPAPPLPALSSVTVEKTDAASSNVIVYCVTPDYHVAFARYSHAATAPRWDSTYLSGHGTIAAAGNAWGDIIVTGNSRLVYRGANSINSVRWCDGWLVERYDGVQNCEWGLARQADNSFYYVGKQGEVCCLRWDAPVCSVACVPPGRPPRQKPPRKWRWWWQ</sequence>
<accession>A0A328BMP9</accession>
<name>A0A328BMP9_9BACT</name>
<dbReference type="AlphaFoldDB" id="A0A328BMP9"/>
<dbReference type="OrthoDB" id="242612at2"/>
<keyword evidence="2" id="KW-1185">Reference proteome</keyword>
<proteinExistence type="predicted"/>
<gene>
    <name evidence="1" type="ORF">DLM85_09570</name>
</gene>
<comment type="caution">
    <text evidence="1">The sequence shown here is derived from an EMBL/GenBank/DDBJ whole genome shotgun (WGS) entry which is preliminary data.</text>
</comment>
<organism evidence="1 2">
    <name type="scientific">Hymenobacter edaphi</name>
    <dbReference type="NCBI Taxonomy" id="2211146"/>
    <lineage>
        <taxon>Bacteria</taxon>
        <taxon>Pseudomonadati</taxon>
        <taxon>Bacteroidota</taxon>
        <taxon>Cytophagia</taxon>
        <taxon>Cytophagales</taxon>
        <taxon>Hymenobacteraceae</taxon>
        <taxon>Hymenobacter</taxon>
    </lineage>
</organism>
<protein>
    <submittedName>
        <fullName evidence="1">Uncharacterized protein</fullName>
    </submittedName>
</protein>
<evidence type="ECO:0000313" key="2">
    <source>
        <dbReference type="Proteomes" id="UP000248553"/>
    </source>
</evidence>
<reference evidence="2" key="1">
    <citation type="submission" date="2018-05" db="EMBL/GenBank/DDBJ databases">
        <authorList>
            <person name="Nie L."/>
        </authorList>
    </citation>
    <scope>NUCLEOTIDE SEQUENCE [LARGE SCALE GENOMIC DNA]</scope>
    <source>
        <strain evidence="2">NL</strain>
    </source>
</reference>
<dbReference type="EMBL" id="QHKM01000002">
    <property type="protein sequence ID" value="RAK68267.1"/>
    <property type="molecule type" value="Genomic_DNA"/>
</dbReference>
<dbReference type="Proteomes" id="UP000248553">
    <property type="component" value="Unassembled WGS sequence"/>
</dbReference>